<dbReference type="InterPro" id="IPR046532">
    <property type="entry name" value="DUF6597"/>
</dbReference>
<dbReference type="Pfam" id="PF20240">
    <property type="entry name" value="DUF6597"/>
    <property type="match status" value="1"/>
</dbReference>
<dbReference type="PANTHER" id="PTHR43280:SF28">
    <property type="entry name" value="HTH-TYPE TRANSCRIPTIONAL ACTIVATOR RHAS"/>
    <property type="match status" value="1"/>
</dbReference>
<dbReference type="InterPro" id="IPR020449">
    <property type="entry name" value="Tscrpt_reg_AraC-type_HTH"/>
</dbReference>
<evidence type="ECO:0000313" key="6">
    <source>
        <dbReference type="Proteomes" id="UP000659124"/>
    </source>
</evidence>
<dbReference type="PANTHER" id="PTHR43280">
    <property type="entry name" value="ARAC-FAMILY TRANSCRIPTIONAL REGULATOR"/>
    <property type="match status" value="1"/>
</dbReference>
<protein>
    <submittedName>
        <fullName evidence="5">Helix-turn-helix transcriptional regulator</fullName>
    </submittedName>
</protein>
<dbReference type="InterPro" id="IPR018060">
    <property type="entry name" value="HTH_AraC"/>
</dbReference>
<name>A0ABR7TS33_9BACT</name>
<sequence>MQFSPSALLAPYIKNYTLVTIDQDIDNEVFYPSGYIDLVIRISGTAATVINGNRQDTPAIELLGHLTLPSRVAATKGTVVLIARIYPYAGALFFPHPVSEFTNYATNLNDVSAVAGTELYSRLMEAGTIAQKISVLEGYLLQRLTQHEKQLKKVTLVQQLSHELLNGYPDVDLPALAGSSGLSARYIQKLYLTNMGISPVAFVAVVRFNRSLRLVLDTPASLTAIAYECGYYDQAHFIREFRKFTGITPSDARHSLTKNGEAYQQAVNIGF</sequence>
<dbReference type="SUPFAM" id="SSF46689">
    <property type="entry name" value="Homeodomain-like"/>
    <property type="match status" value="1"/>
</dbReference>
<evidence type="ECO:0000259" key="4">
    <source>
        <dbReference type="PROSITE" id="PS01124"/>
    </source>
</evidence>
<dbReference type="InterPro" id="IPR009057">
    <property type="entry name" value="Homeodomain-like_sf"/>
</dbReference>
<dbReference type="SMART" id="SM00342">
    <property type="entry name" value="HTH_ARAC"/>
    <property type="match status" value="1"/>
</dbReference>
<organism evidence="5 6">
    <name type="scientific">Chitinophaga qingshengii</name>
    <dbReference type="NCBI Taxonomy" id="1569794"/>
    <lineage>
        <taxon>Bacteria</taxon>
        <taxon>Pseudomonadati</taxon>
        <taxon>Bacteroidota</taxon>
        <taxon>Chitinophagia</taxon>
        <taxon>Chitinophagales</taxon>
        <taxon>Chitinophagaceae</taxon>
        <taxon>Chitinophaga</taxon>
    </lineage>
</organism>
<dbReference type="RefSeq" id="WP_188089940.1">
    <property type="nucleotide sequence ID" value="NZ_JACVFC010000003.1"/>
</dbReference>
<reference evidence="5 6" key="1">
    <citation type="submission" date="2020-09" db="EMBL/GenBank/DDBJ databases">
        <title>Genome sequences of type strains of Chitinophaga qingshengii and Chitinophaga varians.</title>
        <authorList>
            <person name="Kittiwongwattana C."/>
        </authorList>
    </citation>
    <scope>NUCLEOTIDE SEQUENCE [LARGE SCALE GENOMIC DNA]</scope>
    <source>
        <strain evidence="5 6">JCM 30026</strain>
    </source>
</reference>
<proteinExistence type="predicted"/>
<dbReference type="Gene3D" id="1.10.10.60">
    <property type="entry name" value="Homeodomain-like"/>
    <property type="match status" value="1"/>
</dbReference>
<dbReference type="Pfam" id="PF12833">
    <property type="entry name" value="HTH_18"/>
    <property type="match status" value="1"/>
</dbReference>
<keyword evidence="2" id="KW-0238">DNA-binding</keyword>
<dbReference type="EMBL" id="JACVFC010000003">
    <property type="protein sequence ID" value="MBC9932808.1"/>
    <property type="molecule type" value="Genomic_DNA"/>
</dbReference>
<evidence type="ECO:0000256" key="3">
    <source>
        <dbReference type="ARBA" id="ARBA00023163"/>
    </source>
</evidence>
<accession>A0ABR7TS33</accession>
<evidence type="ECO:0000256" key="2">
    <source>
        <dbReference type="ARBA" id="ARBA00023125"/>
    </source>
</evidence>
<evidence type="ECO:0000256" key="1">
    <source>
        <dbReference type="ARBA" id="ARBA00023015"/>
    </source>
</evidence>
<dbReference type="Proteomes" id="UP000659124">
    <property type="component" value="Unassembled WGS sequence"/>
</dbReference>
<keyword evidence="1" id="KW-0805">Transcription regulation</keyword>
<evidence type="ECO:0000313" key="5">
    <source>
        <dbReference type="EMBL" id="MBC9932808.1"/>
    </source>
</evidence>
<dbReference type="PRINTS" id="PR00032">
    <property type="entry name" value="HTHARAC"/>
</dbReference>
<dbReference type="PROSITE" id="PS01124">
    <property type="entry name" value="HTH_ARAC_FAMILY_2"/>
    <property type="match status" value="1"/>
</dbReference>
<comment type="caution">
    <text evidence="5">The sequence shown here is derived from an EMBL/GenBank/DDBJ whole genome shotgun (WGS) entry which is preliminary data.</text>
</comment>
<keyword evidence="6" id="KW-1185">Reference proteome</keyword>
<keyword evidence="3" id="KW-0804">Transcription</keyword>
<gene>
    <name evidence="5" type="ORF">ICL07_20645</name>
</gene>
<feature type="domain" description="HTH araC/xylS-type" evidence="4">
    <location>
        <begin position="154"/>
        <end position="255"/>
    </location>
</feature>